<evidence type="ECO:0000313" key="2">
    <source>
        <dbReference type="Proteomes" id="UP000573729"/>
    </source>
</evidence>
<dbReference type="RefSeq" id="WP_184218816.1">
    <property type="nucleotide sequence ID" value="NZ_JACHMD010000001.1"/>
</dbReference>
<name>A0A7W7BS47_9MICO</name>
<accession>A0A7W7BS47</accession>
<dbReference type="PANTHER" id="PTHR32011:SF2">
    <property type="entry name" value="OS08G0472400 PROTEIN"/>
    <property type="match status" value="1"/>
</dbReference>
<dbReference type="PANTHER" id="PTHR32011">
    <property type="entry name" value="OS08G0472400 PROTEIN"/>
    <property type="match status" value="1"/>
</dbReference>
<dbReference type="Proteomes" id="UP000573729">
    <property type="component" value="Unassembled WGS sequence"/>
</dbReference>
<proteinExistence type="predicted"/>
<comment type="caution">
    <text evidence="1">The sequence shown here is derived from an EMBL/GenBank/DDBJ whole genome shotgun (WGS) entry which is preliminary data.</text>
</comment>
<reference evidence="1 2" key="1">
    <citation type="submission" date="2020-08" db="EMBL/GenBank/DDBJ databases">
        <title>Sequencing the genomes of 1000 actinobacteria strains.</title>
        <authorList>
            <person name="Klenk H.-P."/>
        </authorList>
    </citation>
    <scope>NUCLEOTIDE SEQUENCE [LARGE SCALE GENOMIC DNA]</scope>
    <source>
        <strain evidence="1 2">DSM 24947</strain>
    </source>
</reference>
<organism evidence="1 2">
    <name type="scientific">Microbacterium marinum</name>
    <dbReference type="NCBI Taxonomy" id="421115"/>
    <lineage>
        <taxon>Bacteria</taxon>
        <taxon>Bacillati</taxon>
        <taxon>Actinomycetota</taxon>
        <taxon>Actinomycetes</taxon>
        <taxon>Micrococcales</taxon>
        <taxon>Microbacteriaceae</taxon>
        <taxon>Microbacterium</taxon>
    </lineage>
</organism>
<evidence type="ECO:0008006" key="3">
    <source>
        <dbReference type="Google" id="ProtNLM"/>
    </source>
</evidence>
<keyword evidence="2" id="KW-1185">Reference proteome</keyword>
<dbReference type="EMBL" id="JACHMD010000001">
    <property type="protein sequence ID" value="MBB4667826.1"/>
    <property type="molecule type" value="Genomic_DNA"/>
</dbReference>
<dbReference type="AlphaFoldDB" id="A0A7W7BS47"/>
<gene>
    <name evidence="1" type="ORF">BKA24_002535</name>
</gene>
<evidence type="ECO:0000313" key="1">
    <source>
        <dbReference type="EMBL" id="MBB4667826.1"/>
    </source>
</evidence>
<protein>
    <recommendedName>
        <fullName evidence="3">SMI1/KNR4 family protein</fullName>
    </recommendedName>
</protein>
<sequence length="187" mass="21006">MSQSAAVDLLRGIGVILTPGLSDAEIVAAQSAYGVQFGADHREFLSEALPVGDRWFNWRDLDDDRIRAAISWPLEGAHFDVENNEFWPTSWGARPSDERARREVVDTQTSLWPQLVPLYGHRYLPAAPHGTRAPVLSVYQTDVIVYGDDLLDYLHREFGARARPDETRITATDLPPWTLLAFGHDIP</sequence>